<feature type="transmembrane region" description="Helical" evidence="1">
    <location>
        <begin position="37"/>
        <end position="54"/>
    </location>
</feature>
<keyword evidence="1" id="KW-0472">Membrane</keyword>
<name>A0A1D2QPL4_9GAMM</name>
<keyword evidence="1" id="KW-1133">Transmembrane helix</keyword>
<organism evidence="2 3">
    <name type="scientific">Candidatus Endobugula sertula</name>
    <name type="common">Bugula neritina bacterial symbiont</name>
    <dbReference type="NCBI Taxonomy" id="62101"/>
    <lineage>
        <taxon>Bacteria</taxon>
        <taxon>Pseudomonadati</taxon>
        <taxon>Pseudomonadota</taxon>
        <taxon>Gammaproteobacteria</taxon>
        <taxon>Cellvibrionales</taxon>
        <taxon>Cellvibrionaceae</taxon>
        <taxon>Candidatus Endobugula</taxon>
    </lineage>
</organism>
<reference evidence="2 3" key="1">
    <citation type="journal article" date="2016" name="Appl. Environ. Microbiol.">
        <title>Lack of Overt Genome Reduction in the Bryostatin-Producing Bryozoan Symbiont "Candidatus Endobugula sertula".</title>
        <authorList>
            <person name="Miller I.J."/>
            <person name="Vanee N."/>
            <person name="Fong S.S."/>
            <person name="Lim-Fong G.E."/>
            <person name="Kwan J.C."/>
        </authorList>
    </citation>
    <scope>NUCLEOTIDE SEQUENCE [LARGE SCALE GENOMIC DNA]</scope>
    <source>
        <strain evidence="2">AB1-4</strain>
    </source>
</reference>
<sequence length="140" mass="16294">MFTYETLDAIADAYNPTLFIVFIVFSFIYYKQSGWLVVFKGFLGILICYLVMFADNTLKLWHTLSLDYSTHSSVAFSLVYFLIHRCTIKSSVSLSFVTSLICYYLLVIYQQYHTIQDIISTLIIVVPLIFYAYRGVDLLR</sequence>
<accession>A0A1D2QPL4</accession>
<evidence type="ECO:0000256" key="1">
    <source>
        <dbReference type="SAM" id="Phobius"/>
    </source>
</evidence>
<keyword evidence="1" id="KW-0812">Transmembrane</keyword>
<evidence type="ECO:0000313" key="2">
    <source>
        <dbReference type="EMBL" id="ODS23535.1"/>
    </source>
</evidence>
<gene>
    <name evidence="2" type="ORF">AB835_08505</name>
</gene>
<proteinExistence type="predicted"/>
<dbReference type="AlphaFoldDB" id="A0A1D2QPL4"/>
<feature type="transmembrane region" description="Helical" evidence="1">
    <location>
        <begin position="60"/>
        <end position="82"/>
    </location>
</feature>
<protein>
    <recommendedName>
        <fullName evidence="4">Phosphatidic acid phosphatase type 2/haloperoxidase domain-containing protein</fullName>
    </recommendedName>
</protein>
<feature type="transmembrane region" description="Helical" evidence="1">
    <location>
        <begin position="13"/>
        <end position="30"/>
    </location>
</feature>
<dbReference type="Proteomes" id="UP000242502">
    <property type="component" value="Unassembled WGS sequence"/>
</dbReference>
<dbReference type="STRING" id="62101.AB835_08505"/>
<evidence type="ECO:0000313" key="3">
    <source>
        <dbReference type="Proteomes" id="UP000242502"/>
    </source>
</evidence>
<comment type="caution">
    <text evidence="2">The sequence shown here is derived from an EMBL/GenBank/DDBJ whole genome shotgun (WGS) entry which is preliminary data.</text>
</comment>
<dbReference type="EMBL" id="MDLC01000026">
    <property type="protein sequence ID" value="ODS23535.1"/>
    <property type="molecule type" value="Genomic_DNA"/>
</dbReference>
<feature type="transmembrane region" description="Helical" evidence="1">
    <location>
        <begin position="94"/>
        <end position="112"/>
    </location>
</feature>
<evidence type="ECO:0008006" key="4">
    <source>
        <dbReference type="Google" id="ProtNLM"/>
    </source>
</evidence>
<feature type="transmembrane region" description="Helical" evidence="1">
    <location>
        <begin position="118"/>
        <end position="136"/>
    </location>
</feature>